<dbReference type="GO" id="GO:0140663">
    <property type="term" value="F:ATP-dependent FeS chaperone activity"/>
    <property type="evidence" value="ECO:0007669"/>
    <property type="project" value="InterPro"/>
</dbReference>
<dbReference type="EMBL" id="ACJX03000001">
    <property type="protein sequence ID" value="KRT35501.1"/>
    <property type="molecule type" value="Genomic_DNA"/>
</dbReference>
<keyword evidence="3 6" id="KW-0067">ATP-binding</keyword>
<dbReference type="PANTHER" id="PTHR42961">
    <property type="entry name" value="IRON-SULFUR PROTEIN NUBPL"/>
    <property type="match status" value="1"/>
</dbReference>
<name>A0A0T5XAX3_9BACT</name>
<keyword evidence="8" id="KW-1185">Reference proteome</keyword>
<dbReference type="GO" id="GO:0016887">
    <property type="term" value="F:ATP hydrolysis activity"/>
    <property type="evidence" value="ECO:0007669"/>
    <property type="project" value="UniProtKB-UniRule"/>
</dbReference>
<dbReference type="GO" id="GO:0016226">
    <property type="term" value="P:iron-sulfur cluster assembly"/>
    <property type="evidence" value="ECO:0007669"/>
    <property type="project" value="InterPro"/>
</dbReference>
<keyword evidence="1 6" id="KW-0479">Metal-binding</keyword>
<dbReference type="STRING" id="592015.HMPREF1705_02732"/>
<keyword evidence="6" id="KW-0378">Hydrolase</keyword>
<keyword evidence="2 6" id="KW-0547">Nucleotide-binding</keyword>
<reference evidence="8" key="1">
    <citation type="submission" date="2012-09" db="EMBL/GenBank/DDBJ databases">
        <authorList>
            <person name="Weinstock G."/>
            <person name="Sodergren E."/>
            <person name="Clifton S."/>
            <person name="Fulton L."/>
            <person name="Fulton B."/>
            <person name="Courtney L."/>
            <person name="Fronick C."/>
            <person name="Harrison M."/>
            <person name="Strong C."/>
            <person name="Farmer C."/>
            <person name="Delehaunty K."/>
            <person name="Markovic C."/>
            <person name="Hall O."/>
            <person name="Minx P."/>
            <person name="Tomlinson C."/>
            <person name="Mitreva M."/>
            <person name="Nelson J."/>
            <person name="Hou S."/>
            <person name="Wollam A."/>
            <person name="Pepin K.H."/>
            <person name="Johnson M."/>
            <person name="Bhonagiri V."/>
            <person name="Nash W.E."/>
            <person name="Suruliraj S."/>
            <person name="Warren W."/>
            <person name="Chinwalla A."/>
            <person name="Mardis E.R."/>
            <person name="Wilson R.K."/>
        </authorList>
    </citation>
    <scope>NUCLEOTIDE SEQUENCE [LARGE SCALE GENOMIC DNA]</scope>
    <source>
        <strain evidence="8">OS1</strain>
    </source>
</reference>
<dbReference type="GO" id="GO:0051539">
    <property type="term" value="F:4 iron, 4 sulfur cluster binding"/>
    <property type="evidence" value="ECO:0007669"/>
    <property type="project" value="TreeGrafter"/>
</dbReference>
<dbReference type="FunFam" id="3.40.50.300:FF:001119">
    <property type="entry name" value="Iron-sulfur cluster carrier protein"/>
    <property type="match status" value="1"/>
</dbReference>
<comment type="caution">
    <text evidence="7">The sequence shown here is derived from an EMBL/GenBank/DDBJ whole genome shotgun (WGS) entry which is preliminary data.</text>
</comment>
<proteinExistence type="inferred from homology"/>
<dbReference type="InterPro" id="IPR033756">
    <property type="entry name" value="YlxH/NBP35"/>
</dbReference>
<dbReference type="InterPro" id="IPR019591">
    <property type="entry name" value="Mrp/NBP35_ATP-bd"/>
</dbReference>
<feature type="binding site" evidence="6">
    <location>
        <begin position="41"/>
        <end position="48"/>
    </location>
    <ligand>
        <name>ATP</name>
        <dbReference type="ChEBI" id="CHEBI:30616"/>
    </ligand>
</feature>
<gene>
    <name evidence="7" type="ORF">HMPREF1705_02732</name>
</gene>
<dbReference type="Pfam" id="PF10609">
    <property type="entry name" value="ParA"/>
    <property type="match status" value="1"/>
</dbReference>
<dbReference type="Proteomes" id="UP000005273">
    <property type="component" value="Unassembled WGS sequence"/>
</dbReference>
<dbReference type="eggNOG" id="COG0489">
    <property type="taxonomic scope" value="Bacteria"/>
</dbReference>
<evidence type="ECO:0000256" key="1">
    <source>
        <dbReference type="ARBA" id="ARBA00022723"/>
    </source>
</evidence>
<dbReference type="GO" id="GO:0005524">
    <property type="term" value="F:ATP binding"/>
    <property type="evidence" value="ECO:0007669"/>
    <property type="project" value="UniProtKB-UniRule"/>
</dbReference>
<keyword evidence="5 6" id="KW-0411">Iron-sulfur</keyword>
<evidence type="ECO:0000256" key="4">
    <source>
        <dbReference type="ARBA" id="ARBA00023004"/>
    </source>
</evidence>
<evidence type="ECO:0000256" key="2">
    <source>
        <dbReference type="ARBA" id="ARBA00022741"/>
    </source>
</evidence>
<organism evidence="7 8">
    <name type="scientific">Acetomicrobium hydrogeniformans ATCC BAA-1850</name>
    <dbReference type="NCBI Taxonomy" id="592015"/>
    <lineage>
        <taxon>Bacteria</taxon>
        <taxon>Thermotogati</taxon>
        <taxon>Synergistota</taxon>
        <taxon>Synergistia</taxon>
        <taxon>Synergistales</taxon>
        <taxon>Acetomicrobiaceae</taxon>
        <taxon>Acetomicrobium</taxon>
    </lineage>
</organism>
<dbReference type="InterPro" id="IPR044304">
    <property type="entry name" value="NUBPL-like"/>
</dbReference>
<dbReference type="SUPFAM" id="SSF52540">
    <property type="entry name" value="P-loop containing nucleoside triphosphate hydrolases"/>
    <property type="match status" value="1"/>
</dbReference>
<dbReference type="InterPro" id="IPR027417">
    <property type="entry name" value="P-loop_NTPase"/>
</dbReference>
<protein>
    <recommendedName>
        <fullName evidence="6">Iron-sulfur cluster carrier protein</fullName>
    </recommendedName>
</protein>
<evidence type="ECO:0000256" key="3">
    <source>
        <dbReference type="ARBA" id="ARBA00022840"/>
    </source>
</evidence>
<comment type="similarity">
    <text evidence="6">Belongs to the Mrp/NBP35 ATP-binding proteins family.</text>
</comment>
<dbReference type="Gene3D" id="3.40.50.300">
    <property type="entry name" value="P-loop containing nucleotide triphosphate hydrolases"/>
    <property type="match status" value="1"/>
</dbReference>
<evidence type="ECO:0000256" key="5">
    <source>
        <dbReference type="ARBA" id="ARBA00023014"/>
    </source>
</evidence>
<keyword evidence="4 6" id="KW-0408">Iron</keyword>
<comment type="subunit">
    <text evidence="6">Homodimer.</text>
</comment>
<evidence type="ECO:0000256" key="6">
    <source>
        <dbReference type="HAMAP-Rule" id="MF_02040"/>
    </source>
</evidence>
<dbReference type="CDD" id="cd02037">
    <property type="entry name" value="Mrp_NBP35"/>
    <property type="match status" value="1"/>
</dbReference>
<comment type="function">
    <text evidence="6">Binds and transfers iron-sulfur (Fe-S) clusters to target apoproteins. Can hydrolyze ATP.</text>
</comment>
<evidence type="ECO:0000313" key="7">
    <source>
        <dbReference type="EMBL" id="KRT35501.1"/>
    </source>
</evidence>
<dbReference type="InterPro" id="IPR000808">
    <property type="entry name" value="Mrp-like_CS"/>
</dbReference>
<dbReference type="PROSITE" id="PS01215">
    <property type="entry name" value="MRP"/>
    <property type="match status" value="1"/>
</dbReference>
<evidence type="ECO:0000313" key="8">
    <source>
        <dbReference type="Proteomes" id="UP000005273"/>
    </source>
</evidence>
<dbReference type="GO" id="GO:0046872">
    <property type="term" value="F:metal ion binding"/>
    <property type="evidence" value="ECO:0007669"/>
    <property type="project" value="UniProtKB-KW"/>
</dbReference>
<sequence>MDQDNQLGTKEEFVMNEDHDSAPIAKAKKVGVDHVLAIGSGKGGVGKSSVTALLAVALQRQGFKVGILDADLTGPSIPKLLGVDGMPKAAFSSLIPPVSPNLGIRVMSINLLLDDPYKPVIWRGPLVANVIKQFWEDVMWGEIDYLLVDLPPGTSDAPLTIMQLLPLDGFLAVTSPQSLSAMVVIKAVNMANMLSIPVLGAVENMSYAICPYCHQAWEPFGSSHSEELEEHNIPILARLPIDPSIAKLGDKGKLETYDNAEVMQSLLAIATY</sequence>
<dbReference type="PANTHER" id="PTHR42961:SF2">
    <property type="entry name" value="IRON-SULFUR PROTEIN NUBPL"/>
    <property type="match status" value="1"/>
</dbReference>
<dbReference type="HAMAP" id="MF_02040">
    <property type="entry name" value="Mrp_NBP35"/>
    <property type="match status" value="1"/>
</dbReference>
<accession>A0A0T5XAX3</accession>
<dbReference type="AlphaFoldDB" id="A0A0T5XAX3"/>